<dbReference type="InterPro" id="IPR006710">
    <property type="entry name" value="Glyco_hydro_43"/>
</dbReference>
<dbReference type="Pfam" id="PF17851">
    <property type="entry name" value="GH43_C2"/>
    <property type="match status" value="1"/>
</dbReference>
<dbReference type="InterPro" id="IPR013320">
    <property type="entry name" value="ConA-like_dom_sf"/>
</dbReference>
<dbReference type="AlphaFoldDB" id="A0A8H7TCN1"/>
<dbReference type="SUPFAM" id="SSF49899">
    <property type="entry name" value="Concanavalin A-like lectins/glucanases"/>
    <property type="match status" value="1"/>
</dbReference>
<accession>A0A8H7TCN1</accession>
<dbReference type="OrthoDB" id="2139957at2759"/>
<keyword evidence="9" id="KW-1185">Reference proteome</keyword>
<feature type="site" description="Important for catalytic activity, responsible for pKa modulation of the active site Glu and correct orientation of both the proton donor and substrate" evidence="5">
    <location>
        <position position="146"/>
    </location>
</feature>
<dbReference type="SUPFAM" id="SSF75005">
    <property type="entry name" value="Arabinanase/levansucrase/invertase"/>
    <property type="match status" value="1"/>
</dbReference>
<dbReference type="CDD" id="cd18617">
    <property type="entry name" value="GH43_XynB-like"/>
    <property type="match status" value="1"/>
</dbReference>
<protein>
    <recommendedName>
        <fullName evidence="7">Beta-xylosidase C-terminal Concanavalin A-like domain-containing protein</fullName>
    </recommendedName>
</protein>
<sequence length="525" mass="58706">MPSADINPIIPGFSPDPSIVQIDGTFFLVTSTFHLFPGLPIYASKDLISWKHIGNAFNRQEQLSLAMSGTTIWPRDDSPGGTGDCMLATGGLYAPTIRHKDGVTYIVCTNILQPLFDVKENFVISTTDIWSNKWSDPIYFSFDGIDPSILFDDDDRAYIQGSAAPGPMTKINLFEVDLKTGKKLTEEKTIWEGTGGIYPEGPHLCKKDGWYYVMISEGGTHENHMITVARSKELWGPYDAYENNPILTARGTDEYIRYTGHCDMFQDQEGKWWGVCLGVRKEKSTGSYIMGRETFLTTGKWDEGEWPSLNQVKSNPVLRDGSAFLRPEGTPRLSAEPLVEYLYIRDAILKDHKFSDDSKSITLTASKGDLSQWTDPVTFVGKRQRELDGQSSVSMDIISAPADSNLKAGLAYYKDEHRFVKMFYDYSTSSVVIEIYNKAKDISRTSKVNMLLNEKDVIHFCVEYTETKLLFSYRSGADKQGAWASLSSVDALDMTGPDFVGPVIGVFATSQIPDVQVPFNHLEVN</sequence>
<organism evidence="8 9">
    <name type="scientific">Cadophora malorum</name>
    <dbReference type="NCBI Taxonomy" id="108018"/>
    <lineage>
        <taxon>Eukaryota</taxon>
        <taxon>Fungi</taxon>
        <taxon>Dikarya</taxon>
        <taxon>Ascomycota</taxon>
        <taxon>Pezizomycotina</taxon>
        <taxon>Leotiomycetes</taxon>
        <taxon>Helotiales</taxon>
        <taxon>Ploettnerulaceae</taxon>
        <taxon>Cadophora</taxon>
    </lineage>
</organism>
<feature type="active site" description="Proton donor" evidence="4">
    <location>
        <position position="200"/>
    </location>
</feature>
<gene>
    <name evidence="8" type="ORF">IFR04_010193</name>
</gene>
<dbReference type="Gene3D" id="2.115.10.20">
    <property type="entry name" value="Glycosyl hydrolase domain, family 43"/>
    <property type="match status" value="1"/>
</dbReference>
<dbReference type="Gene3D" id="2.60.120.200">
    <property type="match status" value="1"/>
</dbReference>
<dbReference type="Pfam" id="PF04616">
    <property type="entry name" value="Glyco_hydro_43"/>
    <property type="match status" value="1"/>
</dbReference>
<evidence type="ECO:0000313" key="8">
    <source>
        <dbReference type="EMBL" id="KAG4416675.1"/>
    </source>
</evidence>
<dbReference type="InterPro" id="IPR051795">
    <property type="entry name" value="Glycosyl_Hydrlase_43"/>
</dbReference>
<comment type="similarity">
    <text evidence="1 6">Belongs to the glycosyl hydrolase 43 family.</text>
</comment>
<evidence type="ECO:0000313" key="9">
    <source>
        <dbReference type="Proteomes" id="UP000664132"/>
    </source>
</evidence>
<evidence type="ECO:0000256" key="6">
    <source>
        <dbReference type="RuleBase" id="RU361187"/>
    </source>
</evidence>
<dbReference type="GO" id="GO:0004553">
    <property type="term" value="F:hydrolase activity, hydrolyzing O-glycosyl compounds"/>
    <property type="evidence" value="ECO:0007669"/>
    <property type="project" value="InterPro"/>
</dbReference>
<keyword evidence="2 6" id="KW-0378">Hydrolase</keyword>
<feature type="active site" description="Proton acceptor" evidence="4">
    <location>
        <position position="16"/>
    </location>
</feature>
<dbReference type="PANTHER" id="PTHR42812:SF12">
    <property type="entry name" value="BETA-XYLOSIDASE-RELATED"/>
    <property type="match status" value="1"/>
</dbReference>
<dbReference type="PANTHER" id="PTHR42812">
    <property type="entry name" value="BETA-XYLOSIDASE"/>
    <property type="match status" value="1"/>
</dbReference>
<evidence type="ECO:0000256" key="4">
    <source>
        <dbReference type="PIRSR" id="PIRSR606710-1"/>
    </source>
</evidence>
<reference evidence="8" key="1">
    <citation type="submission" date="2021-02" db="EMBL/GenBank/DDBJ databases">
        <title>Genome sequence Cadophora malorum strain M34.</title>
        <authorList>
            <person name="Stefanovic E."/>
            <person name="Vu D."/>
            <person name="Scully C."/>
            <person name="Dijksterhuis J."/>
            <person name="Roader J."/>
            <person name="Houbraken J."/>
        </authorList>
    </citation>
    <scope>NUCLEOTIDE SEQUENCE</scope>
    <source>
        <strain evidence="8">M34</strain>
    </source>
</reference>
<evidence type="ECO:0000256" key="3">
    <source>
        <dbReference type="ARBA" id="ARBA00023295"/>
    </source>
</evidence>
<evidence type="ECO:0000259" key="7">
    <source>
        <dbReference type="Pfam" id="PF17851"/>
    </source>
</evidence>
<keyword evidence="3 6" id="KW-0326">Glycosidase</keyword>
<dbReference type="InterPro" id="IPR041542">
    <property type="entry name" value="GH43_C2"/>
</dbReference>
<dbReference type="GO" id="GO:0005975">
    <property type="term" value="P:carbohydrate metabolic process"/>
    <property type="evidence" value="ECO:0007669"/>
    <property type="project" value="InterPro"/>
</dbReference>
<dbReference type="Proteomes" id="UP000664132">
    <property type="component" value="Unassembled WGS sequence"/>
</dbReference>
<dbReference type="EMBL" id="JAFJYH010000178">
    <property type="protein sequence ID" value="KAG4416675.1"/>
    <property type="molecule type" value="Genomic_DNA"/>
</dbReference>
<proteinExistence type="inferred from homology"/>
<feature type="domain" description="Beta-xylosidase C-terminal Concanavalin A-like" evidence="7">
    <location>
        <begin position="353"/>
        <end position="511"/>
    </location>
</feature>
<evidence type="ECO:0000256" key="1">
    <source>
        <dbReference type="ARBA" id="ARBA00009865"/>
    </source>
</evidence>
<evidence type="ECO:0000256" key="2">
    <source>
        <dbReference type="ARBA" id="ARBA00022801"/>
    </source>
</evidence>
<comment type="caution">
    <text evidence="8">The sequence shown here is derived from an EMBL/GenBank/DDBJ whole genome shotgun (WGS) entry which is preliminary data.</text>
</comment>
<name>A0A8H7TCN1_9HELO</name>
<evidence type="ECO:0000256" key="5">
    <source>
        <dbReference type="PIRSR" id="PIRSR606710-2"/>
    </source>
</evidence>
<dbReference type="InterPro" id="IPR023296">
    <property type="entry name" value="Glyco_hydro_beta-prop_sf"/>
</dbReference>